<evidence type="ECO:0000259" key="6">
    <source>
        <dbReference type="Pfam" id="PF00206"/>
    </source>
</evidence>
<protein>
    <recommendedName>
        <fullName evidence="4">argininosuccinate lyase</fullName>
        <ecNumber evidence="4">4.3.2.1</ecNumber>
    </recommendedName>
</protein>
<dbReference type="SUPFAM" id="SSF48557">
    <property type="entry name" value="L-aspartase-like"/>
    <property type="match status" value="1"/>
</dbReference>
<evidence type="ECO:0000313" key="8">
    <source>
        <dbReference type="Proteomes" id="UP000373449"/>
    </source>
</evidence>
<keyword evidence="5" id="KW-0028">Amino-acid biosynthesis</keyword>
<dbReference type="PANTHER" id="PTHR43814:SF1">
    <property type="entry name" value="ARGININOSUCCINATE LYASE"/>
    <property type="match status" value="1"/>
</dbReference>
<reference evidence="7 8" key="1">
    <citation type="submission" date="2019-03" db="EMBL/GenBank/DDBJ databases">
        <authorList>
            <consortium name="Pathogen Informatics"/>
        </authorList>
    </citation>
    <scope>NUCLEOTIDE SEQUENCE [LARGE SCALE GENOMIC DNA]</scope>
    <source>
        <strain evidence="7 8">NCTC12282</strain>
    </source>
</reference>
<feature type="domain" description="Fumarate lyase N-terminal" evidence="6">
    <location>
        <begin position="8"/>
        <end position="201"/>
    </location>
</feature>
<evidence type="ECO:0000256" key="3">
    <source>
        <dbReference type="ARBA" id="ARBA00005552"/>
    </source>
</evidence>
<evidence type="ECO:0000313" key="7">
    <source>
        <dbReference type="EMBL" id="VFS48117.1"/>
    </source>
</evidence>
<dbReference type="PANTHER" id="PTHR43814">
    <property type="entry name" value="ARGININOSUCCINATE LYASE"/>
    <property type="match status" value="1"/>
</dbReference>
<dbReference type="UniPathway" id="UPA00068">
    <property type="reaction ID" value="UER00114"/>
</dbReference>
<dbReference type="InterPro" id="IPR024083">
    <property type="entry name" value="Fumarase/histidase_N"/>
</dbReference>
<comment type="similarity">
    <text evidence="3">In the N-terminal section; belongs to the lyase 1 family. Argininosuccinate lyase subfamily.</text>
</comment>
<name>A0A484ZHR7_9GAMM</name>
<keyword evidence="5" id="KW-0055">Arginine biosynthesis</keyword>
<dbReference type="InterPro" id="IPR000362">
    <property type="entry name" value="Fumarate_lyase_fam"/>
</dbReference>
<evidence type="ECO:0000256" key="1">
    <source>
        <dbReference type="ARBA" id="ARBA00000985"/>
    </source>
</evidence>
<dbReference type="Gene3D" id="1.10.275.10">
    <property type="entry name" value="Fumarase/aspartase (N-terminal domain)"/>
    <property type="match status" value="1"/>
</dbReference>
<dbReference type="EC" id="4.3.2.1" evidence="4"/>
<sequence>MSSKLWGGRFDLPTNKLVEAFNATIMIEQRLCPFDIKGSIAHATMLGRQNIISQSDADTIINGLKQVEQEIENGQFVFSTADEDIHMAIEKRMTEIVGPVGGKLHTGRSRNDQTTLDSKMHMRATILEIQQNIRALQATIIAKAEQNFNIIMPGYTHLQTGQPILFPHWIMAYFWMLQRDYTRFNDLYRRMGQCPLGGCGSGGYHLPYRS</sequence>
<dbReference type="Pfam" id="PF00206">
    <property type="entry name" value="Lyase_1"/>
    <property type="match status" value="1"/>
</dbReference>
<dbReference type="InterPro" id="IPR022761">
    <property type="entry name" value="Fumarate_lyase_N"/>
</dbReference>
<dbReference type="GO" id="GO:0004056">
    <property type="term" value="F:argininosuccinate lyase activity"/>
    <property type="evidence" value="ECO:0007669"/>
    <property type="project" value="UniProtKB-EC"/>
</dbReference>
<dbReference type="PRINTS" id="PR00149">
    <property type="entry name" value="FUMRATELYASE"/>
</dbReference>
<dbReference type="Proteomes" id="UP000373449">
    <property type="component" value="Unassembled WGS sequence"/>
</dbReference>
<dbReference type="EMBL" id="CAADJA010000002">
    <property type="protein sequence ID" value="VFS48117.1"/>
    <property type="molecule type" value="Genomic_DNA"/>
</dbReference>
<dbReference type="GO" id="GO:0005829">
    <property type="term" value="C:cytosol"/>
    <property type="evidence" value="ECO:0007669"/>
    <property type="project" value="TreeGrafter"/>
</dbReference>
<dbReference type="Gene3D" id="1.20.200.10">
    <property type="entry name" value="Fumarase/aspartase (Central domain)"/>
    <property type="match status" value="1"/>
</dbReference>
<dbReference type="AlphaFoldDB" id="A0A484ZHR7"/>
<dbReference type="RefSeq" id="WP_255324423.1">
    <property type="nucleotide sequence ID" value="NZ_CAADJA010000002.1"/>
</dbReference>
<keyword evidence="7" id="KW-0456">Lyase</keyword>
<gene>
    <name evidence="7" type="primary">argH_6</name>
    <name evidence="7" type="ORF">NCTC12282_03030</name>
</gene>
<dbReference type="InterPro" id="IPR009049">
    <property type="entry name" value="Argininosuccinate_lyase"/>
</dbReference>
<evidence type="ECO:0000256" key="4">
    <source>
        <dbReference type="ARBA" id="ARBA00012338"/>
    </source>
</evidence>
<comment type="pathway">
    <text evidence="2">Amino-acid biosynthesis; L-arginine biosynthesis; L-arginine from L-ornithine and carbamoyl phosphate: step 3/3.</text>
</comment>
<evidence type="ECO:0000256" key="5">
    <source>
        <dbReference type="ARBA" id="ARBA00022571"/>
    </source>
</evidence>
<dbReference type="PRINTS" id="PR00145">
    <property type="entry name" value="ARGSUCLYASE"/>
</dbReference>
<proteinExistence type="inferred from homology"/>
<evidence type="ECO:0000256" key="2">
    <source>
        <dbReference type="ARBA" id="ARBA00004941"/>
    </source>
</evidence>
<organism evidence="7 8">
    <name type="scientific">Budvicia aquatica</name>
    <dbReference type="NCBI Taxonomy" id="82979"/>
    <lineage>
        <taxon>Bacteria</taxon>
        <taxon>Pseudomonadati</taxon>
        <taxon>Pseudomonadota</taxon>
        <taxon>Gammaproteobacteria</taxon>
        <taxon>Enterobacterales</taxon>
        <taxon>Budviciaceae</taxon>
        <taxon>Budvicia</taxon>
    </lineage>
</organism>
<comment type="catalytic activity">
    <reaction evidence="1">
        <text>2-(N(omega)-L-arginino)succinate = fumarate + L-arginine</text>
        <dbReference type="Rhea" id="RHEA:24020"/>
        <dbReference type="ChEBI" id="CHEBI:29806"/>
        <dbReference type="ChEBI" id="CHEBI:32682"/>
        <dbReference type="ChEBI" id="CHEBI:57472"/>
        <dbReference type="EC" id="4.3.2.1"/>
    </reaction>
</comment>
<dbReference type="GO" id="GO:0042450">
    <property type="term" value="P:L-arginine biosynthetic process via ornithine"/>
    <property type="evidence" value="ECO:0007669"/>
    <property type="project" value="InterPro"/>
</dbReference>
<dbReference type="FunFam" id="1.10.275.10:FF:000002">
    <property type="entry name" value="Argininosuccinate lyase"/>
    <property type="match status" value="1"/>
</dbReference>
<dbReference type="InterPro" id="IPR008948">
    <property type="entry name" value="L-Aspartase-like"/>
</dbReference>
<accession>A0A484ZHR7</accession>